<evidence type="ECO:0000313" key="2">
    <source>
        <dbReference type="Proteomes" id="UP000061660"/>
    </source>
</evidence>
<proteinExistence type="predicted"/>
<organism evidence="1 2">
    <name type="scientific">Paenibacillus naphthalenovorans</name>
    <dbReference type="NCBI Taxonomy" id="162209"/>
    <lineage>
        <taxon>Bacteria</taxon>
        <taxon>Bacillati</taxon>
        <taxon>Bacillota</taxon>
        <taxon>Bacilli</taxon>
        <taxon>Bacillales</taxon>
        <taxon>Paenibacillaceae</taxon>
        <taxon>Paenibacillus</taxon>
    </lineage>
</organism>
<dbReference type="InterPro" id="IPR058532">
    <property type="entry name" value="YjbR/MT2646/Rv2570-like"/>
</dbReference>
<protein>
    <recommendedName>
        <fullName evidence="3">MmcQ/YjbR family DNA-binding protein</fullName>
    </recommendedName>
</protein>
<dbReference type="Proteomes" id="UP000061660">
    <property type="component" value="Chromosome"/>
</dbReference>
<keyword evidence="2" id="KW-1185">Reference proteome</keyword>
<name>A0A0U2M6I2_9BACL</name>
<dbReference type="Gene3D" id="3.90.1150.30">
    <property type="match status" value="1"/>
</dbReference>
<reference evidence="1 2" key="2">
    <citation type="journal article" date="2016" name="Genome Announc.">
        <title>Complete Genome Sequences of Two Interactive Moderate Thermophiles, Paenibacillus napthalenovorans 32O-Y and Paenibacillus sp. 32O-W.</title>
        <authorList>
            <person name="Butler R.R.III."/>
            <person name="Wang J."/>
            <person name="Stark B.C."/>
            <person name="Pombert J.F."/>
        </authorList>
    </citation>
    <scope>NUCLEOTIDE SEQUENCE [LARGE SCALE GENOMIC DNA]</scope>
    <source>
        <strain evidence="1 2">32O-Y</strain>
    </source>
</reference>
<dbReference type="Pfam" id="PF04237">
    <property type="entry name" value="YjbR"/>
    <property type="match status" value="1"/>
</dbReference>
<dbReference type="InterPro" id="IPR038056">
    <property type="entry name" value="YjbR-like_sf"/>
</dbReference>
<dbReference type="PANTHER" id="PTHR35145">
    <property type="entry name" value="CYTOPLASMIC PROTEIN-RELATED"/>
    <property type="match status" value="1"/>
</dbReference>
<dbReference type="KEGG" id="pnp:IJ22_31660"/>
<dbReference type="STRING" id="162209.IJ22_31660"/>
<sequence>MDHQQLINYGLKKTGADLRYPFDPETPVLFVANKMFALFGSFQGTPSVNLKADPDTVWLTRQTYPKSVYPGYHMNKRHWNTVLLDGSIGDSEILDMLDESYQLVCSKLPKSEKQRLSLQ</sequence>
<dbReference type="SUPFAM" id="SSF142906">
    <property type="entry name" value="YjbR-like"/>
    <property type="match status" value="1"/>
</dbReference>
<evidence type="ECO:0000313" key="1">
    <source>
        <dbReference type="EMBL" id="ALS23536.1"/>
    </source>
</evidence>
<evidence type="ECO:0008006" key="3">
    <source>
        <dbReference type="Google" id="ProtNLM"/>
    </source>
</evidence>
<dbReference type="OrthoDB" id="9789813at2"/>
<dbReference type="PANTHER" id="PTHR35145:SF1">
    <property type="entry name" value="CYTOPLASMIC PROTEIN"/>
    <property type="match status" value="1"/>
</dbReference>
<dbReference type="RefSeq" id="WP_062411012.1">
    <property type="nucleotide sequence ID" value="NZ_CP013652.1"/>
</dbReference>
<dbReference type="AlphaFoldDB" id="A0A0U2M6I2"/>
<dbReference type="InterPro" id="IPR007351">
    <property type="entry name" value="YjbR"/>
</dbReference>
<reference evidence="2" key="1">
    <citation type="submission" date="2015-12" db="EMBL/GenBank/DDBJ databases">
        <title>Complete genome sequences of two moderately thermophilic Paenibacillus species.</title>
        <authorList>
            <person name="Butler R.III."/>
            <person name="Wang J."/>
            <person name="Stark B.C."/>
            <person name="Pombert J.-F."/>
        </authorList>
    </citation>
    <scope>NUCLEOTIDE SEQUENCE [LARGE SCALE GENOMIC DNA]</scope>
    <source>
        <strain evidence="2">32O-Y</strain>
    </source>
</reference>
<dbReference type="PATRIC" id="fig|162209.4.peg.3389"/>
<gene>
    <name evidence="1" type="ORF">IJ22_31660</name>
</gene>
<accession>A0A0U2M6I2</accession>
<dbReference type="EMBL" id="CP013652">
    <property type="protein sequence ID" value="ALS23536.1"/>
    <property type="molecule type" value="Genomic_DNA"/>
</dbReference>